<dbReference type="Pfam" id="PF00650">
    <property type="entry name" value="CRAL_TRIO"/>
    <property type="match status" value="1"/>
</dbReference>
<keyword evidence="3" id="KW-1185">Reference proteome</keyword>
<comment type="caution">
    <text evidence="2">The sequence shown here is derived from an EMBL/GenBank/DDBJ whole genome shotgun (WGS) entry which is preliminary data.</text>
</comment>
<dbReference type="GO" id="GO:0016020">
    <property type="term" value="C:membrane"/>
    <property type="evidence" value="ECO:0007669"/>
    <property type="project" value="TreeGrafter"/>
</dbReference>
<sequence>MTLPFQFNVKTIIEDGRITESDISAIKIWLQTTSLPPLQEHFIVLFLLACSNDLVSVKITIEAYFKIKNEAPQIFNNCDLENTDMKKILRVVGFCILPRRMDNNTVVIVGKLNDTNYRNCDVISVAKLGNMLLHLSQIYDPPNEVTLVIDMKGMGLMHLTCIKMRAMLSELAYVQEGVPLKVREIHILNANYIFYRILDLFKMFIKNELLTKIRAHSAKNDFQEFHKYVPVSVLPEEYGGELACFDEIMKETLEELVQNQPFFKAEEELRKFK</sequence>
<dbReference type="PANTHER" id="PTHR10174">
    <property type="entry name" value="ALPHA-TOCOPHEROL TRANSFER PROTEIN-RELATED"/>
    <property type="match status" value="1"/>
</dbReference>
<dbReference type="SUPFAM" id="SSF52087">
    <property type="entry name" value="CRAL/TRIO domain"/>
    <property type="match status" value="1"/>
</dbReference>
<dbReference type="Gene3D" id="3.40.525.10">
    <property type="entry name" value="CRAL-TRIO lipid binding domain"/>
    <property type="match status" value="1"/>
</dbReference>
<dbReference type="InterPro" id="IPR036273">
    <property type="entry name" value="CRAL/TRIO_N_dom_sf"/>
</dbReference>
<protein>
    <recommendedName>
        <fullName evidence="1">CRAL-TRIO domain-containing protein</fullName>
    </recommendedName>
</protein>
<gene>
    <name evidence="2" type="ORF">Zmor_018597</name>
</gene>
<accession>A0AA38IAH3</accession>
<organism evidence="2 3">
    <name type="scientific">Zophobas morio</name>
    <dbReference type="NCBI Taxonomy" id="2755281"/>
    <lineage>
        <taxon>Eukaryota</taxon>
        <taxon>Metazoa</taxon>
        <taxon>Ecdysozoa</taxon>
        <taxon>Arthropoda</taxon>
        <taxon>Hexapoda</taxon>
        <taxon>Insecta</taxon>
        <taxon>Pterygota</taxon>
        <taxon>Neoptera</taxon>
        <taxon>Endopterygota</taxon>
        <taxon>Coleoptera</taxon>
        <taxon>Polyphaga</taxon>
        <taxon>Cucujiformia</taxon>
        <taxon>Tenebrionidae</taxon>
        <taxon>Zophobas</taxon>
    </lineage>
</organism>
<dbReference type="PROSITE" id="PS50191">
    <property type="entry name" value="CRAL_TRIO"/>
    <property type="match status" value="1"/>
</dbReference>
<dbReference type="SUPFAM" id="SSF46938">
    <property type="entry name" value="CRAL/TRIO N-terminal domain"/>
    <property type="match status" value="1"/>
</dbReference>
<dbReference type="SMART" id="SM00516">
    <property type="entry name" value="SEC14"/>
    <property type="match status" value="1"/>
</dbReference>
<evidence type="ECO:0000313" key="2">
    <source>
        <dbReference type="EMBL" id="KAJ3652650.1"/>
    </source>
</evidence>
<evidence type="ECO:0000313" key="3">
    <source>
        <dbReference type="Proteomes" id="UP001168821"/>
    </source>
</evidence>
<dbReference type="InterPro" id="IPR001251">
    <property type="entry name" value="CRAL-TRIO_dom"/>
</dbReference>
<feature type="domain" description="CRAL-TRIO" evidence="1">
    <location>
        <begin position="142"/>
        <end position="246"/>
    </location>
</feature>
<dbReference type="PANTHER" id="PTHR10174:SF213">
    <property type="entry name" value="CRAL-TRIO DOMAIN-CONTAINING PROTEIN"/>
    <property type="match status" value="1"/>
</dbReference>
<dbReference type="InterPro" id="IPR036865">
    <property type="entry name" value="CRAL-TRIO_dom_sf"/>
</dbReference>
<dbReference type="CDD" id="cd00170">
    <property type="entry name" value="SEC14"/>
    <property type="match status" value="1"/>
</dbReference>
<dbReference type="AlphaFoldDB" id="A0AA38IAH3"/>
<dbReference type="EMBL" id="JALNTZ010000005">
    <property type="protein sequence ID" value="KAJ3652650.1"/>
    <property type="molecule type" value="Genomic_DNA"/>
</dbReference>
<evidence type="ECO:0000259" key="1">
    <source>
        <dbReference type="PROSITE" id="PS50191"/>
    </source>
</evidence>
<dbReference type="GO" id="GO:1902936">
    <property type="term" value="F:phosphatidylinositol bisphosphate binding"/>
    <property type="evidence" value="ECO:0007669"/>
    <property type="project" value="TreeGrafter"/>
</dbReference>
<proteinExistence type="predicted"/>
<name>A0AA38IAH3_9CUCU</name>
<reference evidence="2" key="1">
    <citation type="journal article" date="2023" name="G3 (Bethesda)">
        <title>Whole genome assemblies of Zophobas morio and Tenebrio molitor.</title>
        <authorList>
            <person name="Kaur S."/>
            <person name="Stinson S.A."/>
            <person name="diCenzo G.C."/>
        </authorList>
    </citation>
    <scope>NUCLEOTIDE SEQUENCE</scope>
    <source>
        <strain evidence="2">QUZm001</strain>
    </source>
</reference>
<dbReference type="Proteomes" id="UP001168821">
    <property type="component" value="Unassembled WGS sequence"/>
</dbReference>